<reference evidence="15 16" key="1">
    <citation type="submission" date="2016-01" db="EMBL/GenBank/DDBJ databases">
        <title>Genome sequence of the yeast Holleya sinecauda.</title>
        <authorList>
            <person name="Dietrich F.S."/>
        </authorList>
    </citation>
    <scope>NUCLEOTIDE SEQUENCE [LARGE SCALE GENOMIC DNA]</scope>
    <source>
        <strain evidence="15 16">ATCC 58844</strain>
    </source>
</reference>
<feature type="binding site" evidence="12">
    <location>
        <begin position="104"/>
        <end position="108"/>
    </location>
    <ligand>
        <name>ATP</name>
        <dbReference type="ChEBI" id="CHEBI:30616"/>
    </ligand>
</feature>
<evidence type="ECO:0000256" key="2">
    <source>
        <dbReference type="ARBA" id="ARBA00022490"/>
    </source>
</evidence>
<comment type="cofactor">
    <cofactor evidence="12">
        <name>Zn(2+)</name>
        <dbReference type="ChEBI" id="CHEBI:29105"/>
    </cofactor>
    <text evidence="12">Binds 1 zinc ion per subunit.</text>
</comment>
<dbReference type="GO" id="GO:0005524">
    <property type="term" value="F:ATP binding"/>
    <property type="evidence" value="ECO:0007669"/>
    <property type="project" value="UniProtKB-KW"/>
</dbReference>
<evidence type="ECO:0000256" key="12">
    <source>
        <dbReference type="HAMAP-Rule" id="MF_03049"/>
    </source>
</evidence>
<dbReference type="FunFam" id="3.40.50.720:FF:000033">
    <property type="entry name" value="Adenylyltransferase and sulfurtransferase MOCS3"/>
    <property type="match status" value="1"/>
</dbReference>
<evidence type="ECO:0000313" key="16">
    <source>
        <dbReference type="Proteomes" id="UP000243052"/>
    </source>
</evidence>
<dbReference type="GO" id="GO:0005829">
    <property type="term" value="C:cytosol"/>
    <property type="evidence" value="ECO:0007669"/>
    <property type="project" value="UniProtKB-SubCell"/>
</dbReference>
<dbReference type="Gene3D" id="3.40.50.720">
    <property type="entry name" value="NAD(P)-binding Rossmann-like Domain"/>
    <property type="match status" value="1"/>
</dbReference>
<evidence type="ECO:0000256" key="6">
    <source>
        <dbReference type="ARBA" id="ARBA00022723"/>
    </source>
</evidence>
<evidence type="ECO:0000256" key="7">
    <source>
        <dbReference type="ARBA" id="ARBA00022741"/>
    </source>
</evidence>
<feature type="binding site" evidence="12">
    <location>
        <position position="207"/>
    </location>
    <ligand>
        <name>Zn(2+)</name>
        <dbReference type="ChEBI" id="CHEBI:29105"/>
    </ligand>
</feature>
<dbReference type="HAMAP" id="MF_03049">
    <property type="entry name" value="MOCS3_Uba4"/>
    <property type="match status" value="1"/>
</dbReference>
<comment type="similarity">
    <text evidence="12">In the N-terminal section; belongs to the HesA/MoeB/ThiF family. UBA4 subfamily.</text>
</comment>
<feature type="binding site" evidence="12">
    <location>
        <position position="285"/>
    </location>
    <ligand>
        <name>Zn(2+)</name>
        <dbReference type="ChEBI" id="CHEBI:29105"/>
    </ligand>
</feature>
<feature type="active site" description="Glycyl thioester intermediate; for adenylyltransferase activity" evidence="12">
    <location>
        <position position="224"/>
    </location>
</feature>
<keyword evidence="5" id="KW-0548">Nucleotidyltransferase</keyword>
<dbReference type="UniPathway" id="UPA00988"/>
<dbReference type="GO" id="GO:0042292">
    <property type="term" value="F:URM1 activating enzyme activity"/>
    <property type="evidence" value="ECO:0007669"/>
    <property type="project" value="TreeGrafter"/>
</dbReference>
<keyword evidence="10 12" id="KW-0067">ATP-binding</keyword>
<feature type="binding site" evidence="12">
    <location>
        <position position="288"/>
    </location>
    <ligand>
        <name>Zn(2+)</name>
        <dbReference type="ChEBI" id="CHEBI:29105"/>
    </ligand>
</feature>
<organism evidence="15 16">
    <name type="scientific">Eremothecium sinecaudum</name>
    <dbReference type="NCBI Taxonomy" id="45286"/>
    <lineage>
        <taxon>Eukaryota</taxon>
        <taxon>Fungi</taxon>
        <taxon>Dikarya</taxon>
        <taxon>Ascomycota</taxon>
        <taxon>Saccharomycotina</taxon>
        <taxon>Saccharomycetes</taxon>
        <taxon>Saccharomycetales</taxon>
        <taxon>Saccharomycetaceae</taxon>
        <taxon>Eremothecium</taxon>
    </lineage>
</organism>
<dbReference type="STRING" id="45286.A0A109V0I3"/>
<evidence type="ECO:0000256" key="5">
    <source>
        <dbReference type="ARBA" id="ARBA00022695"/>
    </source>
</evidence>
<sequence>MTDGSADLLTELKALREENKRLRSQLTSQHHEPHDRVLSNDEYIRYGRQMIVEGTGGVEGQMKLKNAKVLVVGAGGLGCPSILYLAAAGVGTIGIVDDDVVDVSNLHRQIMHNTSRVGVLKCESAKLTIRELNPFVEVVTHPVRLSSQNAFEIFSGYDIVLDCTDNPMPRYLISDVAVNLGLTVVSGSGLGSEGQLTIYNFKNFGPCYRCFYPNPPPAGTVTSCEAGGVIGPCIGTIGVMMACETLKLILDVYTEENFFPFIMHYSAFPIQKTRTFKMRGRRAGCISCSSARSITQDAIEGGMVDYSVLCGGRNFDVCSPEERINVRDFHERYSKCKGKDLILIDVRQSLQYAVTHLPNSYNVSLNDLMSMEGDVSKLEKAIPGISTSEKDVFIMCRRGNESRLALRLLKDNFKVCKVRDIIGGYFQYIEDGDPSLPPY</sequence>
<evidence type="ECO:0000256" key="8">
    <source>
        <dbReference type="ARBA" id="ARBA00022786"/>
    </source>
</evidence>
<feature type="binding site" evidence="12">
    <location>
        <position position="121"/>
    </location>
    <ligand>
        <name>ATP</name>
        <dbReference type="ChEBI" id="CHEBI:30616"/>
    </ligand>
</feature>
<dbReference type="GO" id="GO:0004792">
    <property type="term" value="F:thiosulfate-cyanide sulfurtransferase activity"/>
    <property type="evidence" value="ECO:0007669"/>
    <property type="project" value="TreeGrafter"/>
</dbReference>
<dbReference type="GeneID" id="28726197"/>
<keyword evidence="6 12" id="KW-0479">Metal-binding</keyword>
<keyword evidence="4 12" id="KW-0819">tRNA processing</keyword>
<dbReference type="GO" id="GO:0002143">
    <property type="term" value="P:tRNA wobble position uridine thiolation"/>
    <property type="evidence" value="ECO:0007669"/>
    <property type="project" value="InterPro"/>
</dbReference>
<dbReference type="CDD" id="cd00757">
    <property type="entry name" value="ThiF_MoeB_HesA_family"/>
    <property type="match status" value="1"/>
</dbReference>
<protein>
    <submittedName>
        <fullName evidence="15">HHR063Wp</fullName>
    </submittedName>
</protein>
<dbReference type="InterPro" id="IPR036873">
    <property type="entry name" value="Rhodanese-like_dom_sf"/>
</dbReference>
<accession>A0A109V0I3</accession>
<dbReference type="Proteomes" id="UP000243052">
    <property type="component" value="Chromosome viii"/>
</dbReference>
<dbReference type="GO" id="GO:0070566">
    <property type="term" value="F:adenylyltransferase activity"/>
    <property type="evidence" value="ECO:0007669"/>
    <property type="project" value="InterPro"/>
</dbReference>
<evidence type="ECO:0000256" key="11">
    <source>
        <dbReference type="ARBA" id="ARBA00023268"/>
    </source>
</evidence>
<dbReference type="GO" id="GO:0032447">
    <property type="term" value="P:protein urmylation"/>
    <property type="evidence" value="ECO:0007669"/>
    <property type="project" value="TreeGrafter"/>
</dbReference>
<dbReference type="PROSITE" id="PS50206">
    <property type="entry name" value="RHODANESE_3"/>
    <property type="match status" value="1"/>
</dbReference>
<dbReference type="Pfam" id="PF00581">
    <property type="entry name" value="Rhodanese"/>
    <property type="match status" value="1"/>
</dbReference>
<dbReference type="SUPFAM" id="SSF69572">
    <property type="entry name" value="Activating enzymes of the ubiquitin-like proteins"/>
    <property type="match status" value="1"/>
</dbReference>
<dbReference type="Gene3D" id="3.40.250.10">
    <property type="entry name" value="Rhodanese-like domain"/>
    <property type="match status" value="1"/>
</dbReference>
<keyword evidence="11 12" id="KW-0511">Multifunctional enzyme</keyword>
<evidence type="ECO:0000256" key="3">
    <source>
        <dbReference type="ARBA" id="ARBA00022679"/>
    </source>
</evidence>
<keyword evidence="13" id="KW-0175">Coiled coil</keyword>
<name>A0A109V0I3_9SACH</name>
<evidence type="ECO:0000256" key="1">
    <source>
        <dbReference type="ARBA" id="ARBA00004514"/>
    </source>
</evidence>
<feature type="binding site" evidence="12">
    <location>
        <begin position="165"/>
        <end position="166"/>
    </location>
    <ligand>
        <name>ATP</name>
        <dbReference type="ChEBI" id="CHEBI:30616"/>
    </ligand>
</feature>
<evidence type="ECO:0000259" key="14">
    <source>
        <dbReference type="PROSITE" id="PS50206"/>
    </source>
</evidence>
<dbReference type="PANTHER" id="PTHR10953:SF102">
    <property type="entry name" value="ADENYLYLTRANSFERASE AND SULFURTRANSFERASE MOCS3"/>
    <property type="match status" value="1"/>
</dbReference>
<keyword evidence="9 12" id="KW-0862">Zinc</keyword>
<evidence type="ECO:0000256" key="10">
    <source>
        <dbReference type="ARBA" id="ARBA00022840"/>
    </source>
</evidence>
<comment type="subcellular location">
    <subcellularLocation>
        <location evidence="1">Cytoplasm</location>
        <location evidence="1">Cytosol</location>
    </subcellularLocation>
</comment>
<evidence type="ECO:0000313" key="15">
    <source>
        <dbReference type="EMBL" id="AMD22832.1"/>
    </source>
</evidence>
<feature type="active site" description="Cysteine persulfide intermediate; for sulfurtransferase activity" evidence="12">
    <location>
        <position position="396"/>
    </location>
</feature>
<gene>
    <name evidence="12" type="primary">UBA4</name>
    <name evidence="15" type="ORF">AW171_hschr84891</name>
</gene>
<dbReference type="InterPro" id="IPR000594">
    <property type="entry name" value="ThiF_NAD_FAD-bd"/>
</dbReference>
<dbReference type="InterPro" id="IPR035985">
    <property type="entry name" value="Ubiquitin-activating_enz"/>
</dbReference>
<dbReference type="GO" id="GO:0046872">
    <property type="term" value="F:metal ion binding"/>
    <property type="evidence" value="ECO:0007669"/>
    <property type="project" value="UniProtKB-KW"/>
</dbReference>
<feature type="binding site" evidence="12">
    <location>
        <position position="97"/>
    </location>
    <ligand>
        <name>ATP</name>
        <dbReference type="ChEBI" id="CHEBI:30616"/>
    </ligand>
</feature>
<dbReference type="AlphaFoldDB" id="A0A109V0I3"/>
<dbReference type="SMART" id="SM00450">
    <property type="entry name" value="RHOD"/>
    <property type="match status" value="1"/>
</dbReference>
<keyword evidence="7 12" id="KW-0547">Nucleotide-binding</keyword>
<feature type="coiled-coil region" evidence="13">
    <location>
        <begin position="5"/>
        <end position="32"/>
    </location>
</feature>
<keyword evidence="2 12" id="KW-0963">Cytoplasm</keyword>
<feature type="binding site" evidence="12">
    <location>
        <position position="76"/>
    </location>
    <ligand>
        <name>ATP</name>
        <dbReference type="ChEBI" id="CHEBI:30616"/>
    </ligand>
</feature>
<evidence type="ECO:0000256" key="4">
    <source>
        <dbReference type="ARBA" id="ARBA00022694"/>
    </source>
</evidence>
<comment type="pathway">
    <text evidence="12">tRNA modification; 5-methoxycarbonylmethyl-2-thiouridine-tRNA biosynthesis.</text>
</comment>
<keyword evidence="3 12" id="KW-0808">Transferase</keyword>
<feature type="domain" description="Rhodanese" evidence="14">
    <location>
        <begin position="337"/>
        <end position="437"/>
    </location>
</feature>
<dbReference type="InterPro" id="IPR001763">
    <property type="entry name" value="Rhodanese-like_dom"/>
</dbReference>
<dbReference type="OrthoDB" id="10261062at2759"/>
<proteinExistence type="inferred from homology"/>
<evidence type="ECO:0000256" key="13">
    <source>
        <dbReference type="SAM" id="Coils"/>
    </source>
</evidence>
<dbReference type="InterPro" id="IPR045886">
    <property type="entry name" value="ThiF/MoeB/HesA"/>
</dbReference>
<dbReference type="EMBL" id="CP014248">
    <property type="protein sequence ID" value="AMD22832.1"/>
    <property type="molecule type" value="Genomic_DNA"/>
</dbReference>
<keyword evidence="8" id="KW-0833">Ubl conjugation pathway</keyword>
<dbReference type="RefSeq" id="XP_017989828.1">
    <property type="nucleotide sequence ID" value="XM_018134339.1"/>
</dbReference>
<dbReference type="InterPro" id="IPR028885">
    <property type="entry name" value="MOCS3/Uba4"/>
</dbReference>
<dbReference type="PANTHER" id="PTHR10953">
    <property type="entry name" value="UBIQUITIN-ACTIVATING ENZYME E1"/>
    <property type="match status" value="1"/>
</dbReference>
<feature type="binding site" evidence="12">
    <location>
        <position position="210"/>
    </location>
    <ligand>
        <name>Zn(2+)</name>
        <dbReference type="ChEBI" id="CHEBI:29105"/>
    </ligand>
</feature>
<dbReference type="Pfam" id="PF00899">
    <property type="entry name" value="ThiF"/>
    <property type="match status" value="1"/>
</dbReference>
<evidence type="ECO:0000256" key="9">
    <source>
        <dbReference type="ARBA" id="ARBA00022833"/>
    </source>
</evidence>
<keyword evidence="16" id="KW-1185">Reference proteome</keyword>